<keyword evidence="4" id="KW-1185">Reference proteome</keyword>
<dbReference type="InterPro" id="IPR005162">
    <property type="entry name" value="Retrotrans_gag_dom"/>
</dbReference>
<accession>A0AA38CFB5</accession>
<dbReference type="AlphaFoldDB" id="A0AA38CFB5"/>
<name>A0AA38CFB5_TAXCH</name>
<feature type="region of interest" description="Disordered" evidence="1">
    <location>
        <begin position="233"/>
        <end position="292"/>
    </location>
</feature>
<feature type="compositionally biased region" description="Polar residues" evidence="1">
    <location>
        <begin position="280"/>
        <end position="292"/>
    </location>
</feature>
<evidence type="ECO:0000256" key="1">
    <source>
        <dbReference type="SAM" id="MobiDB-lite"/>
    </source>
</evidence>
<proteinExistence type="predicted"/>
<dbReference type="PANTHER" id="PTHR33223:SF6">
    <property type="entry name" value="CCHC-TYPE DOMAIN-CONTAINING PROTEIN"/>
    <property type="match status" value="1"/>
</dbReference>
<protein>
    <recommendedName>
        <fullName evidence="2">Retrotransposon gag domain-containing protein</fullName>
    </recommendedName>
</protein>
<comment type="caution">
    <text evidence="3">The sequence shown here is derived from an EMBL/GenBank/DDBJ whole genome shotgun (WGS) entry which is preliminary data.</text>
</comment>
<dbReference type="PANTHER" id="PTHR33223">
    <property type="entry name" value="CCHC-TYPE DOMAIN-CONTAINING PROTEIN"/>
    <property type="match status" value="1"/>
</dbReference>
<gene>
    <name evidence="3" type="ORF">KI387_044269</name>
</gene>
<reference evidence="3 4" key="1">
    <citation type="journal article" date="2021" name="Nat. Plants">
        <title>The Taxus genome provides insights into paclitaxel biosynthesis.</title>
        <authorList>
            <person name="Xiong X."/>
            <person name="Gou J."/>
            <person name="Liao Q."/>
            <person name="Li Y."/>
            <person name="Zhou Q."/>
            <person name="Bi G."/>
            <person name="Li C."/>
            <person name="Du R."/>
            <person name="Wang X."/>
            <person name="Sun T."/>
            <person name="Guo L."/>
            <person name="Liang H."/>
            <person name="Lu P."/>
            <person name="Wu Y."/>
            <person name="Zhang Z."/>
            <person name="Ro D.K."/>
            <person name="Shang Y."/>
            <person name="Huang S."/>
            <person name="Yan J."/>
        </authorList>
    </citation>
    <scope>NUCLEOTIDE SEQUENCE [LARGE SCALE GENOMIC DNA]</scope>
    <source>
        <strain evidence="3">Ta-2019</strain>
    </source>
</reference>
<sequence>MTVQPVPWGAVIGPLSLTPPLHELPHGSRKNIPKFNGDGKQHPDEHIASFFVACGVLGVAHEDVSVRLFVETLHGAAAEWFYHLPNACITNWATMRTKFEARFKPAEDSHALLAQLTHMKKESHEPMRDFVNNVPYQDIPRQNFNNNNGALARDRPRLTPTQPRLAIEAPPINSVVEIVEEEVEPKEQDSLEAFEASGYADESYDDSAGDSSIGYLEYDEDECAPDGQSFAVFTRSQSQNPRKPLENTKEKNKEPPIAIVKRGTPISAQTEREVTKKETSPYSLSPKISASAQAHVIRTEPTITPSYTAFDIIDHANKNQNPNVGSRIPSVKS</sequence>
<evidence type="ECO:0000313" key="4">
    <source>
        <dbReference type="Proteomes" id="UP000824469"/>
    </source>
</evidence>
<dbReference type="Proteomes" id="UP000824469">
    <property type="component" value="Unassembled WGS sequence"/>
</dbReference>
<dbReference type="EMBL" id="JAHRHJ020000011">
    <property type="protein sequence ID" value="KAH9296689.1"/>
    <property type="molecule type" value="Genomic_DNA"/>
</dbReference>
<feature type="domain" description="Retrotransposon gag" evidence="2">
    <location>
        <begin position="67"/>
        <end position="132"/>
    </location>
</feature>
<evidence type="ECO:0000313" key="3">
    <source>
        <dbReference type="EMBL" id="KAH9296689.1"/>
    </source>
</evidence>
<feature type="compositionally biased region" description="Basic and acidic residues" evidence="1">
    <location>
        <begin position="270"/>
        <end position="279"/>
    </location>
</feature>
<organism evidence="3 4">
    <name type="scientific">Taxus chinensis</name>
    <name type="common">Chinese yew</name>
    <name type="synonym">Taxus wallichiana var. chinensis</name>
    <dbReference type="NCBI Taxonomy" id="29808"/>
    <lineage>
        <taxon>Eukaryota</taxon>
        <taxon>Viridiplantae</taxon>
        <taxon>Streptophyta</taxon>
        <taxon>Embryophyta</taxon>
        <taxon>Tracheophyta</taxon>
        <taxon>Spermatophyta</taxon>
        <taxon>Pinopsida</taxon>
        <taxon>Pinidae</taxon>
        <taxon>Conifers II</taxon>
        <taxon>Cupressales</taxon>
        <taxon>Taxaceae</taxon>
        <taxon>Taxus</taxon>
    </lineage>
</organism>
<dbReference type="Pfam" id="PF03732">
    <property type="entry name" value="Retrotrans_gag"/>
    <property type="match status" value="1"/>
</dbReference>
<feature type="compositionally biased region" description="Basic and acidic residues" evidence="1">
    <location>
        <begin position="243"/>
        <end position="254"/>
    </location>
</feature>
<evidence type="ECO:0000259" key="2">
    <source>
        <dbReference type="Pfam" id="PF03732"/>
    </source>
</evidence>